<name>A0AAD5GP46_AMBAR</name>
<organism evidence="1 2">
    <name type="scientific">Ambrosia artemisiifolia</name>
    <name type="common">Common ragweed</name>
    <dbReference type="NCBI Taxonomy" id="4212"/>
    <lineage>
        <taxon>Eukaryota</taxon>
        <taxon>Viridiplantae</taxon>
        <taxon>Streptophyta</taxon>
        <taxon>Embryophyta</taxon>
        <taxon>Tracheophyta</taxon>
        <taxon>Spermatophyta</taxon>
        <taxon>Magnoliopsida</taxon>
        <taxon>eudicotyledons</taxon>
        <taxon>Gunneridae</taxon>
        <taxon>Pentapetalae</taxon>
        <taxon>asterids</taxon>
        <taxon>campanulids</taxon>
        <taxon>Asterales</taxon>
        <taxon>Asteraceae</taxon>
        <taxon>Asteroideae</taxon>
        <taxon>Heliantheae alliance</taxon>
        <taxon>Heliantheae</taxon>
        <taxon>Ambrosia</taxon>
    </lineage>
</organism>
<dbReference type="Proteomes" id="UP001206925">
    <property type="component" value="Unassembled WGS sequence"/>
</dbReference>
<accession>A0AAD5GP46</accession>
<keyword evidence="2" id="KW-1185">Reference proteome</keyword>
<evidence type="ECO:0000313" key="1">
    <source>
        <dbReference type="EMBL" id="KAI7747386.1"/>
    </source>
</evidence>
<sequence>MITLIVSNYIQLNGRSFKGHHTHLFPDQIPVTGEPTQHRGNHDSAIKTLGFHRTVVVCKRKSKRSAKI</sequence>
<comment type="caution">
    <text evidence="1">The sequence shown here is derived from an EMBL/GenBank/DDBJ whole genome shotgun (WGS) entry which is preliminary data.</text>
</comment>
<dbReference type="AlphaFoldDB" id="A0AAD5GP46"/>
<evidence type="ECO:0000313" key="2">
    <source>
        <dbReference type="Proteomes" id="UP001206925"/>
    </source>
</evidence>
<dbReference type="EMBL" id="JAMZMK010006763">
    <property type="protein sequence ID" value="KAI7747386.1"/>
    <property type="molecule type" value="Genomic_DNA"/>
</dbReference>
<gene>
    <name evidence="1" type="ORF">M8C21_002307</name>
</gene>
<protein>
    <submittedName>
        <fullName evidence="1">Uncharacterized protein</fullName>
    </submittedName>
</protein>
<proteinExistence type="predicted"/>
<reference evidence="1" key="1">
    <citation type="submission" date="2022-06" db="EMBL/GenBank/DDBJ databases">
        <title>Uncovering the hologenomic basis of an extraordinary plant invasion.</title>
        <authorList>
            <person name="Bieker V.C."/>
            <person name="Martin M.D."/>
            <person name="Gilbert T."/>
            <person name="Hodgins K."/>
            <person name="Battlay P."/>
            <person name="Petersen B."/>
            <person name="Wilson J."/>
        </authorList>
    </citation>
    <scope>NUCLEOTIDE SEQUENCE</scope>
    <source>
        <strain evidence="1">AA19_3_7</strain>
        <tissue evidence="1">Leaf</tissue>
    </source>
</reference>